<keyword evidence="6" id="KW-0508">mRNA splicing</keyword>
<proteinExistence type="inferred from homology"/>
<dbReference type="GO" id="GO:0005681">
    <property type="term" value="C:spliceosomal complex"/>
    <property type="evidence" value="ECO:0007669"/>
    <property type="project" value="UniProtKB-KW"/>
</dbReference>
<reference evidence="9 10" key="1">
    <citation type="submission" date="2013-11" db="EMBL/GenBank/DDBJ databases">
        <title>The Damaraland mole rat (Fukomys damarensis) genome and evolution of African mole rats.</title>
        <authorList>
            <person name="Gladyshev V.N."/>
            <person name="Fang X."/>
        </authorList>
    </citation>
    <scope>NUCLEOTIDE SEQUENCE [LARGE SCALE GENOMIC DNA]</scope>
    <source>
        <tissue evidence="9">Liver</tissue>
    </source>
</reference>
<dbReference type="GO" id="GO:0003723">
    <property type="term" value="F:RNA binding"/>
    <property type="evidence" value="ECO:0007669"/>
    <property type="project" value="UniProtKB-KW"/>
</dbReference>
<dbReference type="GO" id="GO:0000398">
    <property type="term" value="P:mRNA splicing, via spliceosome"/>
    <property type="evidence" value="ECO:0007669"/>
    <property type="project" value="InterPro"/>
</dbReference>
<accession>A0A091DAK1</accession>
<evidence type="ECO:0000256" key="2">
    <source>
        <dbReference type="ARBA" id="ARBA00006850"/>
    </source>
</evidence>
<keyword evidence="10" id="KW-1185">Reference proteome</keyword>
<evidence type="ECO:0000256" key="7">
    <source>
        <dbReference type="ARBA" id="ARBA00023242"/>
    </source>
</evidence>
<dbReference type="Gene3D" id="2.30.30.100">
    <property type="match status" value="1"/>
</dbReference>
<dbReference type="AlphaFoldDB" id="A0A091DAK1"/>
<protein>
    <submittedName>
        <fullName evidence="9">Small nuclear ribonucleoprotein E</fullName>
    </submittedName>
</protein>
<evidence type="ECO:0000256" key="6">
    <source>
        <dbReference type="ARBA" id="ARBA00023187"/>
    </source>
</evidence>
<keyword evidence="8 9" id="KW-0687">Ribonucleoprotein</keyword>
<dbReference type="Proteomes" id="UP000028990">
    <property type="component" value="Unassembled WGS sequence"/>
</dbReference>
<dbReference type="SUPFAM" id="SSF50182">
    <property type="entry name" value="Sm-like ribonucleoproteins"/>
    <property type="match status" value="1"/>
</dbReference>
<organism evidence="9 10">
    <name type="scientific">Fukomys damarensis</name>
    <name type="common">Damaraland mole rat</name>
    <name type="synonym">Cryptomys damarensis</name>
    <dbReference type="NCBI Taxonomy" id="885580"/>
    <lineage>
        <taxon>Eukaryota</taxon>
        <taxon>Metazoa</taxon>
        <taxon>Chordata</taxon>
        <taxon>Craniata</taxon>
        <taxon>Vertebrata</taxon>
        <taxon>Euteleostomi</taxon>
        <taxon>Mammalia</taxon>
        <taxon>Eutheria</taxon>
        <taxon>Euarchontoglires</taxon>
        <taxon>Glires</taxon>
        <taxon>Rodentia</taxon>
        <taxon>Hystricomorpha</taxon>
        <taxon>Bathyergidae</taxon>
        <taxon>Fukomys</taxon>
    </lineage>
</organism>
<evidence type="ECO:0000256" key="8">
    <source>
        <dbReference type="ARBA" id="ARBA00023274"/>
    </source>
</evidence>
<dbReference type="EMBL" id="KN122969">
    <property type="protein sequence ID" value="KFO27265.1"/>
    <property type="molecule type" value="Genomic_DNA"/>
</dbReference>
<keyword evidence="5" id="KW-0694">RNA-binding</keyword>
<evidence type="ECO:0000256" key="5">
    <source>
        <dbReference type="ARBA" id="ARBA00022884"/>
    </source>
</evidence>
<dbReference type="PANTHER" id="PTHR11193">
    <property type="entry name" value="SMALL NUCLEAR RIBONUCLEOPROTEIN E"/>
    <property type="match status" value="1"/>
</dbReference>
<dbReference type="InterPro" id="IPR027078">
    <property type="entry name" value="snRNP-E"/>
</dbReference>
<evidence type="ECO:0000256" key="3">
    <source>
        <dbReference type="ARBA" id="ARBA00022664"/>
    </source>
</evidence>
<sequence>MICHGQDQNVQKPVAELTDLIFRYLQNRPWIEVWLYEQVNMEMEGCTIGFDACVNLVIDDEEVHLKQSQGKGDNITLLQSVPK</sequence>
<evidence type="ECO:0000256" key="1">
    <source>
        <dbReference type="ARBA" id="ARBA00004123"/>
    </source>
</evidence>
<evidence type="ECO:0000256" key="4">
    <source>
        <dbReference type="ARBA" id="ARBA00022728"/>
    </source>
</evidence>
<name>A0A091DAK1_FUKDA</name>
<keyword evidence="4" id="KW-0747">Spliceosome</keyword>
<evidence type="ECO:0000313" key="9">
    <source>
        <dbReference type="EMBL" id="KFO27265.1"/>
    </source>
</evidence>
<dbReference type="InterPro" id="IPR010920">
    <property type="entry name" value="LSM_dom_sf"/>
</dbReference>
<comment type="similarity">
    <text evidence="2">Belongs to the snRNP Sm proteins family.</text>
</comment>
<gene>
    <name evidence="9" type="ORF">H920_11359</name>
</gene>
<keyword evidence="7" id="KW-0539">Nucleus</keyword>
<evidence type="ECO:0000313" key="10">
    <source>
        <dbReference type="Proteomes" id="UP000028990"/>
    </source>
</evidence>
<comment type="subcellular location">
    <subcellularLocation>
        <location evidence="1">Nucleus</location>
    </subcellularLocation>
</comment>
<keyword evidence="3" id="KW-0507">mRNA processing</keyword>